<evidence type="ECO:0000313" key="1">
    <source>
        <dbReference type="EMBL" id="MDQ2104266.1"/>
    </source>
</evidence>
<sequence length="123" mass="13298">MTGVGVVVRRAVVCGLAVLPLAACSGEPGESDMRKLVESHTKRALDGQGQGGFRAFDGFRKQGCVNTKYKAGAPPPEDKQYDCYYEARFVPQPGMPVMTVNGKGRFTRTDKGLTFEDLGAQPR</sequence>
<dbReference type="EMBL" id="JAUJFI010000079">
    <property type="protein sequence ID" value="MDQ2104266.1"/>
    <property type="molecule type" value="Genomic_DNA"/>
</dbReference>
<reference evidence="1 2" key="1">
    <citation type="submission" date="2023-06" db="EMBL/GenBank/DDBJ databases">
        <title>Azospirillum isscasensis sp.nov, a bacterium isolated from rhizosphere soil of rice.</title>
        <authorList>
            <person name="Wang H."/>
        </authorList>
    </citation>
    <scope>NUCLEOTIDE SEQUENCE [LARGE SCALE GENOMIC DNA]</scope>
    <source>
        <strain evidence="1 2">C340-1</strain>
    </source>
</reference>
<organism evidence="1 2">
    <name type="scientific">Azospirillum isscasi</name>
    <dbReference type="NCBI Taxonomy" id="3053926"/>
    <lineage>
        <taxon>Bacteria</taxon>
        <taxon>Pseudomonadati</taxon>
        <taxon>Pseudomonadota</taxon>
        <taxon>Alphaproteobacteria</taxon>
        <taxon>Rhodospirillales</taxon>
        <taxon>Azospirillaceae</taxon>
        <taxon>Azospirillum</taxon>
    </lineage>
</organism>
<dbReference type="RefSeq" id="WP_306707899.1">
    <property type="nucleotide sequence ID" value="NZ_JAUJFI010000079.1"/>
</dbReference>
<keyword evidence="2" id="KW-1185">Reference proteome</keyword>
<comment type="caution">
    <text evidence="1">The sequence shown here is derived from an EMBL/GenBank/DDBJ whole genome shotgun (WGS) entry which is preliminary data.</text>
</comment>
<proteinExistence type="predicted"/>
<dbReference type="Proteomes" id="UP001227317">
    <property type="component" value="Unassembled WGS sequence"/>
</dbReference>
<protein>
    <recommendedName>
        <fullName evidence="3">Lipoprotein</fullName>
    </recommendedName>
</protein>
<evidence type="ECO:0008006" key="3">
    <source>
        <dbReference type="Google" id="ProtNLM"/>
    </source>
</evidence>
<accession>A0ABU0WJ67</accession>
<gene>
    <name evidence="1" type="ORF">QSG27_16310</name>
</gene>
<name>A0ABU0WJ67_9PROT</name>
<evidence type="ECO:0000313" key="2">
    <source>
        <dbReference type="Proteomes" id="UP001227317"/>
    </source>
</evidence>